<comment type="caution">
    <text evidence="4">The sequence shown here is derived from an EMBL/GenBank/DDBJ whole genome shotgun (WGS) entry which is preliminary data.</text>
</comment>
<organism evidence="4 5">
    <name type="scientific">Vibrio nigripulchritudo SOn1</name>
    <dbReference type="NCBI Taxonomy" id="1238450"/>
    <lineage>
        <taxon>Bacteria</taxon>
        <taxon>Pseudomonadati</taxon>
        <taxon>Pseudomonadota</taxon>
        <taxon>Gammaproteobacteria</taxon>
        <taxon>Vibrionales</taxon>
        <taxon>Vibrionaceae</taxon>
        <taxon>Vibrio</taxon>
    </lineage>
</organism>
<dbReference type="InterPro" id="IPR007730">
    <property type="entry name" value="SPOR-like_dom"/>
</dbReference>
<evidence type="ECO:0000256" key="2">
    <source>
        <dbReference type="SAM" id="Phobius"/>
    </source>
</evidence>
<dbReference type="Gene3D" id="3.30.70.1070">
    <property type="entry name" value="Sporulation related repeat"/>
    <property type="match status" value="1"/>
</dbReference>
<dbReference type="RefSeq" id="WP_022610271.1">
    <property type="nucleotide sequence ID" value="NZ_LK391965.1"/>
</dbReference>
<dbReference type="PROSITE" id="PS51724">
    <property type="entry name" value="SPOR"/>
    <property type="match status" value="1"/>
</dbReference>
<dbReference type="PANTHER" id="PTHR35894:SF7">
    <property type="entry name" value="GENERAL SECRETION PATHWAY PROTEIN A-RELATED"/>
    <property type="match status" value="1"/>
</dbReference>
<dbReference type="EMBL" id="CAOF01000014">
    <property type="protein sequence ID" value="CCO44407.1"/>
    <property type="molecule type" value="Genomic_DNA"/>
</dbReference>
<dbReference type="GO" id="GO:0042834">
    <property type="term" value="F:peptidoglycan binding"/>
    <property type="evidence" value="ECO:0007669"/>
    <property type="project" value="InterPro"/>
</dbReference>
<dbReference type="SUPFAM" id="SSF52540">
    <property type="entry name" value="P-loop containing nucleoside triphosphate hydrolases"/>
    <property type="match status" value="1"/>
</dbReference>
<dbReference type="AlphaFoldDB" id="A0AAV2VIC4"/>
<feature type="transmembrane region" description="Helical" evidence="2">
    <location>
        <begin position="236"/>
        <end position="258"/>
    </location>
</feature>
<dbReference type="InterPro" id="IPR052026">
    <property type="entry name" value="ExeA_AAA_ATPase_DNA-bind"/>
</dbReference>
<evidence type="ECO:0000313" key="4">
    <source>
        <dbReference type="EMBL" id="CCO44407.1"/>
    </source>
</evidence>
<proteinExistence type="predicted"/>
<dbReference type="Proteomes" id="UP000018211">
    <property type="component" value="Unassembled WGS sequence"/>
</dbReference>
<dbReference type="Pfam" id="PF13401">
    <property type="entry name" value="AAA_22"/>
    <property type="match status" value="1"/>
</dbReference>
<dbReference type="Pfam" id="PF05036">
    <property type="entry name" value="SPOR"/>
    <property type="match status" value="1"/>
</dbReference>
<dbReference type="Gene3D" id="3.40.50.300">
    <property type="entry name" value="P-loop containing nucleotide triphosphate hydrolases"/>
    <property type="match status" value="1"/>
</dbReference>
<dbReference type="InterPro" id="IPR036680">
    <property type="entry name" value="SPOR-like_sf"/>
</dbReference>
<feature type="domain" description="SPOR" evidence="3">
    <location>
        <begin position="421"/>
        <end position="499"/>
    </location>
</feature>
<name>A0AAV2VIC4_9VIBR</name>
<evidence type="ECO:0000313" key="5">
    <source>
        <dbReference type="Proteomes" id="UP000018211"/>
    </source>
</evidence>
<accession>A0AAV2VIC4</accession>
<evidence type="ECO:0000259" key="3">
    <source>
        <dbReference type="PROSITE" id="PS51724"/>
    </source>
</evidence>
<dbReference type="PANTHER" id="PTHR35894">
    <property type="entry name" value="GENERAL SECRETION PATHWAY PROTEIN A-RELATED"/>
    <property type="match status" value="1"/>
</dbReference>
<keyword evidence="2" id="KW-1133">Transmembrane helix</keyword>
<gene>
    <name evidence="4" type="ORF">VIBNISOn1_1100011</name>
</gene>
<feature type="region of interest" description="Disordered" evidence="1">
    <location>
        <begin position="274"/>
        <end position="324"/>
    </location>
</feature>
<evidence type="ECO:0000256" key="1">
    <source>
        <dbReference type="SAM" id="MobiDB-lite"/>
    </source>
</evidence>
<dbReference type="InterPro" id="IPR049945">
    <property type="entry name" value="AAA_22"/>
</dbReference>
<dbReference type="InterPro" id="IPR027417">
    <property type="entry name" value="P-loop_NTPase"/>
</dbReference>
<keyword evidence="2" id="KW-0812">Transmembrane</keyword>
<reference evidence="4 5" key="1">
    <citation type="journal article" date="2013" name="ISME J.">
        <title>Comparative genomics of pathogenic lineages of Vibrio nigripulchritudo identifies virulence-associated traits.</title>
        <authorList>
            <person name="Goudenege D."/>
            <person name="Labreuche Y."/>
            <person name="Krin E."/>
            <person name="Ansquer D."/>
            <person name="Mangenot S."/>
            <person name="Calteau A."/>
            <person name="Medigue C."/>
            <person name="Mazel D."/>
            <person name="Polz M.F."/>
            <person name="Le Roux F."/>
        </authorList>
    </citation>
    <scope>NUCLEOTIDE SEQUENCE [LARGE SCALE GENOMIC DNA]</scope>
    <source>
        <strain evidence="4 5">SOn1</strain>
    </source>
</reference>
<keyword evidence="2" id="KW-0472">Membrane</keyword>
<feature type="compositionally biased region" description="Polar residues" evidence="1">
    <location>
        <begin position="275"/>
        <end position="286"/>
    </location>
</feature>
<dbReference type="GO" id="GO:0016887">
    <property type="term" value="F:ATP hydrolysis activity"/>
    <property type="evidence" value="ECO:0007669"/>
    <property type="project" value="InterPro"/>
</dbReference>
<protein>
    <recommendedName>
        <fullName evidence="3">SPOR domain-containing protein</fullName>
    </recommendedName>
</protein>
<sequence>MSLAHELRVLELETQTELLDRLQLLTRFGSNLININGVSGSGKTWLAQRYLEAWASEKNQSLLLCFPTQTDEQQRAMMLNQIVSDPLFNEHDAIIDSFSRLVGDEACDVVFVVDDAELLSEDLLAELWMLVIEAQNHPKWSVNVVLFSKGDSLEHILTRISYGQETKPIDLEIEPLSADEAIAFTEALVVRYTVGEDAKKKVRKAVAKTQKFPGQLMELGNKKVERRIIIRSVIESPIRIAIVILLLLLLIGGGYWWYLSQPNLLDDRDLAATEQAGNGSSDSQAGTVADAGSELAPGTKLDDVTSGNGELSVDDESTDDFASLPPQVTDLTAEVGQSDGGKRVVVPSDVVDALLQEERPPQTITVIDSAIDDAREDAREDAIAREDTQAQVQVQLAENDVPAEEAPKAVTFSYAREELAAVSSRNYTLQLAALTSKEEVQGFIDLHQIQEQVRIYPTIRNGAEWFIVTYKDFPTIQQARDAVSELSLDIQALGPWAKSMVQVQREIERGK</sequence>